<dbReference type="OrthoDB" id="3687641at2759"/>
<dbReference type="GO" id="GO:0016491">
    <property type="term" value="F:oxidoreductase activity"/>
    <property type="evidence" value="ECO:0007669"/>
    <property type="project" value="UniProtKB-KW"/>
</dbReference>
<dbReference type="Proteomes" id="UP000018087">
    <property type="component" value="Unassembled WGS sequence"/>
</dbReference>
<evidence type="ECO:0000313" key="10">
    <source>
        <dbReference type="EMBL" id="ERS99614.1"/>
    </source>
</evidence>
<evidence type="ECO:0000256" key="7">
    <source>
        <dbReference type="ARBA" id="ARBA00023136"/>
    </source>
</evidence>
<comment type="pathway">
    <text evidence="2">Mycotoxin biosynthesis.</text>
</comment>
<dbReference type="EMBL" id="KI440844">
    <property type="protein sequence ID" value="ERS99614.1"/>
    <property type="molecule type" value="Genomic_DNA"/>
</dbReference>
<evidence type="ECO:0000313" key="11">
    <source>
        <dbReference type="Proteomes" id="UP000018087"/>
    </source>
</evidence>
<evidence type="ECO:0000256" key="1">
    <source>
        <dbReference type="ARBA" id="ARBA00004167"/>
    </source>
</evidence>
<dbReference type="AlphaFoldDB" id="U7PXZ7"/>
<keyword evidence="7" id="KW-0472">Membrane</keyword>
<dbReference type="PANTHER" id="PTHR33365:SF11">
    <property type="entry name" value="TAT PATHWAY SIGNAL SEQUENCE"/>
    <property type="match status" value="1"/>
</dbReference>
<sequence>MLLKLPEHRLLTTATATKWALEGISVPPLPGISSPGDPMDHPLHCVDWIRQALMCNVDLSLDATEDFWTFGHESRHNCRDFIAVLSWTEENRYRGSLADLRKITPAMPAPWLQD</sequence>
<comment type="similarity">
    <text evidence="9">Belongs to the ustYa family.</text>
</comment>
<accession>U7PXZ7</accession>
<reference evidence="11" key="1">
    <citation type="journal article" date="2014" name="Genome Announc.">
        <title>Genome sequence of the pathogenic fungus Sporothrix schenckii (ATCC 58251).</title>
        <authorList>
            <person name="Cuomo C.A."/>
            <person name="Rodriguez-Del Valle N."/>
            <person name="Perez-Sanchez L."/>
            <person name="Abouelleil A."/>
            <person name="Goldberg J."/>
            <person name="Young S."/>
            <person name="Zeng Q."/>
            <person name="Birren B.W."/>
        </authorList>
    </citation>
    <scope>NUCLEOTIDE SEQUENCE [LARGE SCALE GENOMIC DNA]</scope>
    <source>
        <strain evidence="11">ATCC 58251 / de Perez 2211183</strain>
    </source>
</reference>
<evidence type="ECO:0000256" key="3">
    <source>
        <dbReference type="ARBA" id="ARBA00022692"/>
    </source>
</evidence>
<organism evidence="10 11">
    <name type="scientific">Sporothrix schenckii (strain ATCC 58251 / de Perez 2211183)</name>
    <name type="common">Rose-picker's disease fungus</name>
    <dbReference type="NCBI Taxonomy" id="1391915"/>
    <lineage>
        <taxon>Eukaryota</taxon>
        <taxon>Fungi</taxon>
        <taxon>Dikarya</taxon>
        <taxon>Ascomycota</taxon>
        <taxon>Pezizomycotina</taxon>
        <taxon>Sordariomycetes</taxon>
        <taxon>Sordariomycetidae</taxon>
        <taxon>Ophiostomatales</taxon>
        <taxon>Ophiostomataceae</taxon>
        <taxon>Sporothrix</taxon>
    </lineage>
</organism>
<dbReference type="InterPro" id="IPR021765">
    <property type="entry name" value="UstYa-like"/>
</dbReference>
<evidence type="ECO:0000256" key="2">
    <source>
        <dbReference type="ARBA" id="ARBA00004685"/>
    </source>
</evidence>
<keyword evidence="5" id="KW-0560">Oxidoreductase</keyword>
<evidence type="ECO:0000256" key="4">
    <source>
        <dbReference type="ARBA" id="ARBA00022989"/>
    </source>
</evidence>
<keyword evidence="3" id="KW-0812">Transmembrane</keyword>
<protein>
    <submittedName>
        <fullName evidence="10">Uncharacterized protein</fullName>
    </submittedName>
</protein>
<comment type="subcellular location">
    <subcellularLocation>
        <location evidence="1">Membrane</location>
        <topology evidence="1">Single-pass membrane protein</topology>
    </subcellularLocation>
</comment>
<keyword evidence="4" id="KW-1133">Transmembrane helix</keyword>
<proteinExistence type="inferred from homology"/>
<evidence type="ECO:0000256" key="8">
    <source>
        <dbReference type="ARBA" id="ARBA00023180"/>
    </source>
</evidence>
<dbReference type="PANTHER" id="PTHR33365">
    <property type="entry name" value="YALI0B05434P"/>
    <property type="match status" value="1"/>
</dbReference>
<name>U7PXZ7_SPOS1</name>
<keyword evidence="6" id="KW-0843">Virulence</keyword>
<dbReference type="GO" id="GO:0043386">
    <property type="term" value="P:mycotoxin biosynthetic process"/>
    <property type="evidence" value="ECO:0007669"/>
    <property type="project" value="InterPro"/>
</dbReference>
<keyword evidence="11" id="KW-1185">Reference proteome</keyword>
<keyword evidence="8" id="KW-0325">Glycoprotein</keyword>
<dbReference type="Pfam" id="PF11807">
    <property type="entry name" value="UstYa"/>
    <property type="match status" value="1"/>
</dbReference>
<evidence type="ECO:0000256" key="6">
    <source>
        <dbReference type="ARBA" id="ARBA00023026"/>
    </source>
</evidence>
<gene>
    <name evidence="10" type="ORF">HMPREF1624_02974</name>
</gene>
<dbReference type="HOGENOM" id="CLU_2122664_0_0_1"/>
<dbReference type="GO" id="GO:0016020">
    <property type="term" value="C:membrane"/>
    <property type="evidence" value="ECO:0007669"/>
    <property type="project" value="UniProtKB-SubCell"/>
</dbReference>
<evidence type="ECO:0000256" key="9">
    <source>
        <dbReference type="ARBA" id="ARBA00035112"/>
    </source>
</evidence>
<evidence type="ECO:0000256" key="5">
    <source>
        <dbReference type="ARBA" id="ARBA00023002"/>
    </source>
</evidence>